<proteinExistence type="inferred from homology"/>
<dbReference type="GO" id="GO:0050661">
    <property type="term" value="F:NADP binding"/>
    <property type="evidence" value="ECO:0007669"/>
    <property type="project" value="InterPro"/>
</dbReference>
<keyword evidence="7 15" id="KW-0479">Metal-binding</keyword>
<gene>
    <name evidence="20" type="primary">ribD</name>
    <name evidence="20" type="ORF">KA717_33115</name>
</gene>
<dbReference type="EMBL" id="CP073041">
    <property type="protein sequence ID" value="UXE60362.1"/>
    <property type="molecule type" value="Genomic_DNA"/>
</dbReference>
<evidence type="ECO:0000256" key="5">
    <source>
        <dbReference type="ARBA" id="ARBA00007417"/>
    </source>
</evidence>
<organism evidence="20">
    <name type="scientific">Woronichinia naegeliana WA131</name>
    <dbReference type="NCBI Taxonomy" id="2824559"/>
    <lineage>
        <taxon>Bacteria</taxon>
        <taxon>Bacillati</taxon>
        <taxon>Cyanobacteriota</taxon>
        <taxon>Cyanophyceae</taxon>
        <taxon>Synechococcales</taxon>
        <taxon>Coelosphaeriaceae</taxon>
        <taxon>Woronichinia</taxon>
    </lineage>
</organism>
<evidence type="ECO:0000256" key="3">
    <source>
        <dbReference type="ARBA" id="ARBA00004910"/>
    </source>
</evidence>
<evidence type="ECO:0000259" key="19">
    <source>
        <dbReference type="PROSITE" id="PS51747"/>
    </source>
</evidence>
<evidence type="ECO:0000313" key="20">
    <source>
        <dbReference type="EMBL" id="UXE60362.1"/>
    </source>
</evidence>
<dbReference type="PANTHER" id="PTHR38011">
    <property type="entry name" value="DIHYDROFOLATE REDUCTASE FAMILY PROTEIN (AFU_ORTHOLOGUE AFUA_8G06820)"/>
    <property type="match status" value="1"/>
</dbReference>
<evidence type="ECO:0000256" key="6">
    <source>
        <dbReference type="ARBA" id="ARBA00022619"/>
    </source>
</evidence>
<comment type="catalytic activity">
    <reaction evidence="13 15">
        <text>5-amino-6-(5-phospho-D-ribitylamino)uracil + NADP(+) = 5-amino-6-(5-phospho-D-ribosylamino)uracil + NADPH + H(+)</text>
        <dbReference type="Rhea" id="RHEA:17845"/>
        <dbReference type="ChEBI" id="CHEBI:15378"/>
        <dbReference type="ChEBI" id="CHEBI:57783"/>
        <dbReference type="ChEBI" id="CHEBI:58349"/>
        <dbReference type="ChEBI" id="CHEBI:58421"/>
        <dbReference type="ChEBI" id="CHEBI:58453"/>
        <dbReference type="EC" id="1.1.1.193"/>
    </reaction>
</comment>
<evidence type="ECO:0000256" key="16">
    <source>
        <dbReference type="PIRSR" id="PIRSR006769-1"/>
    </source>
</evidence>
<dbReference type="SUPFAM" id="SSF53597">
    <property type="entry name" value="Dihydrofolate reductase-like"/>
    <property type="match status" value="1"/>
</dbReference>
<dbReference type="GO" id="GO:0008270">
    <property type="term" value="F:zinc ion binding"/>
    <property type="evidence" value="ECO:0007669"/>
    <property type="project" value="InterPro"/>
</dbReference>
<evidence type="ECO:0000256" key="10">
    <source>
        <dbReference type="ARBA" id="ARBA00022857"/>
    </source>
</evidence>
<dbReference type="Pfam" id="PF01872">
    <property type="entry name" value="RibD_C"/>
    <property type="match status" value="1"/>
</dbReference>
<dbReference type="InterPro" id="IPR024072">
    <property type="entry name" value="DHFR-like_dom_sf"/>
</dbReference>
<dbReference type="PIRSF" id="PIRSF006769">
    <property type="entry name" value="RibD"/>
    <property type="match status" value="1"/>
</dbReference>
<evidence type="ECO:0000256" key="7">
    <source>
        <dbReference type="ARBA" id="ARBA00022723"/>
    </source>
</evidence>
<dbReference type="KEGG" id="wna:KA717_33115"/>
<dbReference type="GO" id="GO:0008703">
    <property type="term" value="F:5-amino-6-(5-phosphoribosylamino)uracil reductase activity"/>
    <property type="evidence" value="ECO:0007669"/>
    <property type="project" value="UniProtKB-EC"/>
</dbReference>
<keyword evidence="6 15" id="KW-0686">Riboflavin biosynthesis</keyword>
<feature type="binding site" evidence="17">
    <location>
        <position position="296"/>
    </location>
    <ligand>
        <name>substrate</name>
    </ligand>
</feature>
<comment type="catalytic activity">
    <reaction evidence="14 15">
        <text>2,5-diamino-6-hydroxy-4-(5-phosphoribosylamino)-pyrimidine + H2O + H(+) = 5-amino-6-(5-phospho-D-ribosylamino)uracil + NH4(+)</text>
        <dbReference type="Rhea" id="RHEA:21868"/>
        <dbReference type="ChEBI" id="CHEBI:15377"/>
        <dbReference type="ChEBI" id="CHEBI:15378"/>
        <dbReference type="ChEBI" id="CHEBI:28938"/>
        <dbReference type="ChEBI" id="CHEBI:58453"/>
        <dbReference type="ChEBI" id="CHEBI:58614"/>
        <dbReference type="EC" id="3.5.4.26"/>
    </reaction>
</comment>
<keyword evidence="11 15" id="KW-0560">Oxidoreductase</keyword>
<evidence type="ECO:0000256" key="14">
    <source>
        <dbReference type="ARBA" id="ARBA00049886"/>
    </source>
</evidence>
<dbReference type="GO" id="GO:0009231">
    <property type="term" value="P:riboflavin biosynthetic process"/>
    <property type="evidence" value="ECO:0007669"/>
    <property type="project" value="UniProtKB-KW"/>
</dbReference>
<evidence type="ECO:0000256" key="1">
    <source>
        <dbReference type="ARBA" id="ARBA00002151"/>
    </source>
</evidence>
<comment type="function">
    <text evidence="1 15">Converts 2,5-diamino-6-(ribosylamino)-4(3h)-pyrimidinone 5'-phosphate into 5-amino-6-(ribosylamino)-2,4(1h,3h)-pyrimidinedione 5'-phosphate.</text>
</comment>
<comment type="pathway">
    <text evidence="2 15">Cofactor biosynthesis; riboflavin biosynthesis; 5-amino-6-(D-ribitylamino)uracil from GTP: step 2/4.</text>
</comment>
<evidence type="ECO:0000256" key="9">
    <source>
        <dbReference type="ARBA" id="ARBA00022833"/>
    </source>
</evidence>
<keyword evidence="8 15" id="KW-0378">Hydrolase</keyword>
<accession>A0A977KUX4</accession>
<dbReference type="InterPro" id="IPR016192">
    <property type="entry name" value="APOBEC/CMP_deaminase_Zn-bd"/>
</dbReference>
<dbReference type="FunFam" id="3.40.140.10:FF:000025">
    <property type="entry name" value="Riboflavin biosynthesis protein RibD"/>
    <property type="match status" value="1"/>
</dbReference>
<dbReference type="InterPro" id="IPR016193">
    <property type="entry name" value="Cytidine_deaminase-like"/>
</dbReference>
<feature type="binding site" evidence="17">
    <location>
        <position position="176"/>
    </location>
    <ligand>
        <name>substrate</name>
    </ligand>
</feature>
<feature type="binding site" evidence="18">
    <location>
        <position position="58"/>
    </location>
    <ligand>
        <name>Zn(2+)</name>
        <dbReference type="ChEBI" id="CHEBI:29105"/>
        <note>catalytic</note>
    </ligand>
</feature>
<dbReference type="SUPFAM" id="SSF53927">
    <property type="entry name" value="Cytidine deaminase-like"/>
    <property type="match status" value="1"/>
</dbReference>
<feature type="binding site" evidence="17">
    <location>
        <position position="204"/>
    </location>
    <ligand>
        <name>NADP(+)</name>
        <dbReference type="ChEBI" id="CHEBI:58349"/>
    </ligand>
</feature>
<dbReference type="GO" id="GO:0008835">
    <property type="term" value="F:diaminohydroxyphosphoribosylaminopyrimidine deaminase activity"/>
    <property type="evidence" value="ECO:0007669"/>
    <property type="project" value="UniProtKB-EC"/>
</dbReference>
<protein>
    <recommendedName>
        <fullName evidence="15">Riboflavin biosynthesis protein RibD</fullName>
    </recommendedName>
    <domain>
        <recommendedName>
            <fullName evidence="15">Diaminohydroxyphosphoribosylaminopyrimidine deaminase</fullName>
            <shortName evidence="15">DRAP deaminase</shortName>
            <ecNumber evidence="15">3.5.4.26</ecNumber>
        </recommendedName>
        <alternativeName>
            <fullName evidence="15">Riboflavin-specific deaminase</fullName>
        </alternativeName>
    </domain>
    <domain>
        <recommendedName>
            <fullName evidence="15">5-amino-6-(5-phosphoribosylamino)uracil reductase</fullName>
            <ecNumber evidence="15">1.1.1.193</ecNumber>
        </recommendedName>
        <alternativeName>
            <fullName evidence="15">HTP reductase</fullName>
        </alternativeName>
    </domain>
</protein>
<feature type="domain" description="CMP/dCMP-type deaminase" evidence="19">
    <location>
        <begin position="9"/>
        <end position="131"/>
    </location>
</feature>
<evidence type="ECO:0000256" key="18">
    <source>
        <dbReference type="PIRSR" id="PIRSR006769-3"/>
    </source>
</evidence>
<dbReference type="AlphaFoldDB" id="A0A977KUX4"/>
<comment type="cofactor">
    <cofactor evidence="15 18">
        <name>Zn(2+)</name>
        <dbReference type="ChEBI" id="CHEBI:29105"/>
    </cofactor>
    <text evidence="15 18">Binds 1 zinc ion.</text>
</comment>
<dbReference type="CDD" id="cd01284">
    <property type="entry name" value="Riboflavin_deaminase-reductase"/>
    <property type="match status" value="1"/>
</dbReference>
<sequence length="368" mass="39846">MVKPASVSDLDREMMQSCLQLARLALGKTAPNPMVGSIIVKNGQIIGRGFHPQAGQPHAEVFALREAGEQSQGATLYVNLEPCNHYGKTPPCTEAIIAAGIEKVIVGMVDPNPLVAGKGIERLRLAGIQVEVGIEEAECQRFNEAFIHRIQYQRPWGILKYAMTLDGKIATRTGHSTWVTGKAARNYVHQTRAICEAVIVGGNTARKDNPQLTSHGISEQNPLRVVMSRSLDLPEQANLWDLSLALTVVCVPGGANPQGQAMLRQLGVEVVELEPYGPDTVMQWLYKKGCLNVLWECGGTLAARAIAAQSIQKVMAFIAPKIIGGPKSFSPIGELGFEQMTQALALTEVKTNFLGEDILIEGYLARST</sequence>
<dbReference type="InterPro" id="IPR004794">
    <property type="entry name" value="Eubact_RibD"/>
</dbReference>
<evidence type="ECO:0000256" key="17">
    <source>
        <dbReference type="PIRSR" id="PIRSR006769-2"/>
    </source>
</evidence>
<dbReference type="InterPro" id="IPR002125">
    <property type="entry name" value="CMP_dCMP_dom"/>
</dbReference>
<feature type="binding site" evidence="18">
    <location>
        <position position="83"/>
    </location>
    <ligand>
        <name>Zn(2+)</name>
        <dbReference type="ChEBI" id="CHEBI:29105"/>
        <note>catalytic</note>
    </ligand>
</feature>
<evidence type="ECO:0000256" key="8">
    <source>
        <dbReference type="ARBA" id="ARBA00022801"/>
    </source>
</evidence>
<feature type="binding site" evidence="18">
    <location>
        <position position="92"/>
    </location>
    <ligand>
        <name>Zn(2+)</name>
        <dbReference type="ChEBI" id="CHEBI:29105"/>
        <note>catalytic</note>
    </ligand>
</feature>
<reference evidence="20" key="1">
    <citation type="submission" date="2021-04" db="EMBL/GenBank/DDBJ databases">
        <title>Genome sequence of Woronichinia naegeliana from Washington state freshwater lake bloom.</title>
        <authorList>
            <person name="Dreher T.W."/>
        </authorList>
    </citation>
    <scope>NUCLEOTIDE SEQUENCE</scope>
    <source>
        <strain evidence="20">WA131</strain>
    </source>
</reference>
<keyword evidence="12" id="KW-0511">Multifunctional enzyme</keyword>
<feature type="binding site" evidence="17">
    <location>
        <position position="178"/>
    </location>
    <ligand>
        <name>NADP(+)</name>
        <dbReference type="ChEBI" id="CHEBI:58349"/>
    </ligand>
</feature>
<dbReference type="NCBIfam" id="TIGR00326">
    <property type="entry name" value="eubact_ribD"/>
    <property type="match status" value="1"/>
</dbReference>
<feature type="binding site" evidence="17">
    <location>
        <position position="192"/>
    </location>
    <ligand>
        <name>substrate</name>
    </ligand>
</feature>
<dbReference type="EC" id="1.1.1.193" evidence="15"/>
<evidence type="ECO:0000256" key="11">
    <source>
        <dbReference type="ARBA" id="ARBA00023002"/>
    </source>
</evidence>
<evidence type="ECO:0000256" key="2">
    <source>
        <dbReference type="ARBA" id="ARBA00004882"/>
    </source>
</evidence>
<feature type="active site" description="Proton donor" evidence="16">
    <location>
        <position position="60"/>
    </location>
</feature>
<dbReference type="Pfam" id="PF00383">
    <property type="entry name" value="dCMP_cyt_deam_1"/>
    <property type="match status" value="1"/>
</dbReference>
<dbReference type="PANTHER" id="PTHR38011:SF7">
    <property type="entry name" value="2,5-DIAMINO-6-RIBOSYLAMINO-4(3H)-PYRIMIDINONE 5'-PHOSPHATE REDUCTASE"/>
    <property type="match status" value="1"/>
</dbReference>
<dbReference type="InterPro" id="IPR011549">
    <property type="entry name" value="RibD_C"/>
</dbReference>
<dbReference type="InterPro" id="IPR050765">
    <property type="entry name" value="Riboflavin_Biosynth_HTPR"/>
</dbReference>
<feature type="binding site" evidence="17">
    <location>
        <position position="208"/>
    </location>
    <ligand>
        <name>NADP(+)</name>
        <dbReference type="ChEBI" id="CHEBI:58349"/>
    </ligand>
</feature>
<evidence type="ECO:0000256" key="15">
    <source>
        <dbReference type="PIRNR" id="PIRNR006769"/>
    </source>
</evidence>
<dbReference type="EC" id="3.5.4.26" evidence="15"/>
<dbReference type="InterPro" id="IPR002734">
    <property type="entry name" value="RibDG_C"/>
</dbReference>
<evidence type="ECO:0000256" key="12">
    <source>
        <dbReference type="ARBA" id="ARBA00023268"/>
    </source>
</evidence>
<dbReference type="PROSITE" id="PS51747">
    <property type="entry name" value="CYT_DCMP_DEAMINASES_2"/>
    <property type="match status" value="1"/>
</dbReference>
<dbReference type="NCBIfam" id="TIGR00227">
    <property type="entry name" value="ribD_Cterm"/>
    <property type="match status" value="1"/>
</dbReference>
<comment type="similarity">
    <text evidence="5 15">In the C-terminal section; belongs to the HTP reductase family.</text>
</comment>
<dbReference type="Proteomes" id="UP001065613">
    <property type="component" value="Chromosome"/>
</dbReference>
<name>A0A977KUX4_9CYAN</name>
<evidence type="ECO:0000256" key="13">
    <source>
        <dbReference type="ARBA" id="ARBA00049861"/>
    </source>
</evidence>
<dbReference type="Gene3D" id="3.40.430.10">
    <property type="entry name" value="Dihydrofolate Reductase, subunit A"/>
    <property type="match status" value="1"/>
</dbReference>
<comment type="similarity">
    <text evidence="4 15">In the N-terminal section; belongs to the cytidine and deoxycytidylate deaminase family.</text>
</comment>
<keyword evidence="9 15" id="KW-0862">Zinc</keyword>
<feature type="binding site" evidence="17">
    <location>
        <position position="212"/>
    </location>
    <ligand>
        <name>substrate</name>
    </ligand>
</feature>
<feature type="binding site" evidence="17">
    <location>
        <position position="162"/>
    </location>
    <ligand>
        <name>NADP(+)</name>
        <dbReference type="ChEBI" id="CHEBI:58349"/>
    </ligand>
</feature>
<comment type="pathway">
    <text evidence="3 15">Cofactor biosynthesis; riboflavin biosynthesis; 5-amino-6-(D-ribitylamino)uracil from GTP: step 3/4.</text>
</comment>
<dbReference type="Gene3D" id="3.40.140.10">
    <property type="entry name" value="Cytidine Deaminase, domain 2"/>
    <property type="match status" value="1"/>
</dbReference>
<dbReference type="PROSITE" id="PS00903">
    <property type="entry name" value="CYT_DCMP_DEAMINASES_1"/>
    <property type="match status" value="1"/>
</dbReference>
<evidence type="ECO:0000256" key="4">
    <source>
        <dbReference type="ARBA" id="ARBA00005259"/>
    </source>
</evidence>
<keyword evidence="10 15" id="KW-0521">NADP</keyword>